<evidence type="ECO:0000313" key="1">
    <source>
        <dbReference type="EMBL" id="SPF40567.1"/>
    </source>
</evidence>
<dbReference type="AlphaFoldDB" id="A0A2U3KLX2"/>
<sequence length="50" mass="5659">MNLKSHPKASLVVRCMIYTVIYVDIQRILDVNYSVILDAFLNFSPQNGTG</sequence>
<dbReference type="EMBL" id="OMOF01000145">
    <property type="protein sequence ID" value="SPF40567.1"/>
    <property type="molecule type" value="Genomic_DNA"/>
</dbReference>
<accession>A0A2U3KLX2</accession>
<proteinExistence type="predicted"/>
<name>A0A2U3KLX2_9FIRM</name>
<reference evidence="2" key="1">
    <citation type="submission" date="2018-02" db="EMBL/GenBank/DDBJ databases">
        <authorList>
            <person name="Hausmann B."/>
        </authorList>
    </citation>
    <scope>NUCLEOTIDE SEQUENCE [LARGE SCALE GENOMIC DNA]</scope>
    <source>
        <strain evidence="2">Peat soil MAG SbF1</strain>
    </source>
</reference>
<protein>
    <submittedName>
        <fullName evidence="1">Uncharacterized protein</fullName>
    </submittedName>
</protein>
<organism evidence="1 2">
    <name type="scientific">Candidatus Desulfosporosinus infrequens</name>
    <dbReference type="NCBI Taxonomy" id="2043169"/>
    <lineage>
        <taxon>Bacteria</taxon>
        <taxon>Bacillati</taxon>
        <taxon>Bacillota</taxon>
        <taxon>Clostridia</taxon>
        <taxon>Eubacteriales</taxon>
        <taxon>Desulfitobacteriaceae</taxon>
        <taxon>Desulfosporosinus</taxon>
    </lineage>
</organism>
<dbReference type="Proteomes" id="UP000238916">
    <property type="component" value="Unassembled WGS sequence"/>
</dbReference>
<gene>
    <name evidence="1" type="ORF">SBF1_2290005</name>
</gene>
<evidence type="ECO:0000313" key="2">
    <source>
        <dbReference type="Proteomes" id="UP000238916"/>
    </source>
</evidence>